<reference evidence="5" key="1">
    <citation type="submission" date="2025-08" db="UniProtKB">
        <authorList>
            <consortium name="RefSeq"/>
        </authorList>
    </citation>
    <scope>IDENTIFICATION</scope>
    <source>
        <tissue evidence="5">Whole body</tissue>
    </source>
</reference>
<evidence type="ECO:0000259" key="3">
    <source>
        <dbReference type="Pfam" id="PF22486"/>
    </source>
</evidence>
<proteinExistence type="predicted"/>
<dbReference type="InterPro" id="IPR002083">
    <property type="entry name" value="MATH/TRAF_dom"/>
</dbReference>
<keyword evidence="1" id="KW-0175">Coiled coil</keyword>
<protein>
    <submittedName>
        <fullName evidence="5">TNF receptor-associated factor 6-like</fullName>
    </submittedName>
</protein>
<evidence type="ECO:0000313" key="5">
    <source>
        <dbReference type="RefSeq" id="XP_015183507.1"/>
    </source>
</evidence>
<dbReference type="Proteomes" id="UP000694924">
    <property type="component" value="Unplaced"/>
</dbReference>
<name>A0ABM1ITH0_POLDO</name>
<dbReference type="GeneID" id="107070119"/>
<feature type="domain" description="MATH" evidence="3">
    <location>
        <begin position="165"/>
        <end position="272"/>
    </location>
</feature>
<evidence type="ECO:0000313" key="4">
    <source>
        <dbReference type="Proteomes" id="UP000694924"/>
    </source>
</evidence>
<gene>
    <name evidence="5" type="primary">LOC107070119</name>
</gene>
<evidence type="ECO:0000256" key="1">
    <source>
        <dbReference type="SAM" id="Coils"/>
    </source>
</evidence>
<dbReference type="Pfam" id="PF22486">
    <property type="entry name" value="MATH_2"/>
    <property type="match status" value="1"/>
</dbReference>
<accession>A0ABM1ITH0</accession>
<dbReference type="InterPro" id="IPR008974">
    <property type="entry name" value="TRAF-like"/>
</dbReference>
<feature type="coiled-coil region" evidence="1">
    <location>
        <begin position="77"/>
        <end position="108"/>
    </location>
</feature>
<dbReference type="RefSeq" id="XP_015183507.1">
    <property type="nucleotide sequence ID" value="XM_015328021.1"/>
</dbReference>
<feature type="transmembrane region" description="Helical" evidence="2">
    <location>
        <begin position="7"/>
        <end position="25"/>
    </location>
</feature>
<evidence type="ECO:0000256" key="2">
    <source>
        <dbReference type="SAM" id="Phobius"/>
    </source>
</evidence>
<keyword evidence="4" id="KW-1185">Reference proteome</keyword>
<keyword evidence="2" id="KW-1133">Transmembrane helix</keyword>
<keyword evidence="2" id="KW-0812">Transmembrane</keyword>
<organism evidence="4 5">
    <name type="scientific">Polistes dominula</name>
    <name type="common">European paper wasp</name>
    <name type="synonym">Vespa dominula</name>
    <dbReference type="NCBI Taxonomy" id="743375"/>
    <lineage>
        <taxon>Eukaryota</taxon>
        <taxon>Metazoa</taxon>
        <taxon>Ecdysozoa</taxon>
        <taxon>Arthropoda</taxon>
        <taxon>Hexapoda</taxon>
        <taxon>Insecta</taxon>
        <taxon>Pterygota</taxon>
        <taxon>Neoptera</taxon>
        <taxon>Endopterygota</taxon>
        <taxon>Hymenoptera</taxon>
        <taxon>Apocrita</taxon>
        <taxon>Aculeata</taxon>
        <taxon>Vespoidea</taxon>
        <taxon>Vespidae</taxon>
        <taxon>Polistinae</taxon>
        <taxon>Polistini</taxon>
        <taxon>Polistes</taxon>
    </lineage>
</organism>
<keyword evidence="2" id="KW-0472">Membrane</keyword>
<dbReference type="SUPFAM" id="SSF49599">
    <property type="entry name" value="TRAF domain-like"/>
    <property type="match status" value="1"/>
</dbReference>
<dbReference type="Gene3D" id="2.60.210.10">
    <property type="entry name" value="Apoptosis, Tumor Necrosis Factor Receptor Associated Protein 2, Chain A"/>
    <property type="match status" value="1"/>
</dbReference>
<sequence length="324" mass="38079">MSVIVKYIILFIYFVIFHSTFVSAIESLSTNVDIENNLTEDDNIIETQYAVCKISTEELVANARATVTKVLTGACNAKNIEEKFKKLEKHLSEELQEIKVLLRTLMKERDTFSKINDHTIPRNNELNVKSDNRLFSNNHKLSPRQYEINEFNNTITTNESSKVFTYYWEVRDFNEKLSKWDRTRSERSSTFYVGQPGYAMYLKIVPKYFPDGTIFISVSLTRGFYDSYVKWPFYYKIQLSILDQSLGEWQEDRPSRIWDPSELCTEYFWKRPAPIGEPDNPECVGLSIPRNIILSKLSFPFPTTTSQYRYIWNDSILIKLLIYL</sequence>